<dbReference type="GO" id="GO:0046316">
    <property type="term" value="F:gluconokinase activity"/>
    <property type="evidence" value="ECO:0007669"/>
    <property type="project" value="UniProtKB-EC"/>
</dbReference>
<comment type="catalytic activity">
    <reaction evidence="9 10">
        <text>D-gluconate + ATP = 6-phospho-D-gluconate + ADP + H(+)</text>
        <dbReference type="Rhea" id="RHEA:19433"/>
        <dbReference type="ChEBI" id="CHEBI:15378"/>
        <dbReference type="ChEBI" id="CHEBI:18391"/>
        <dbReference type="ChEBI" id="CHEBI:30616"/>
        <dbReference type="ChEBI" id="CHEBI:58759"/>
        <dbReference type="ChEBI" id="CHEBI:456216"/>
        <dbReference type="EC" id="2.7.1.12"/>
    </reaction>
</comment>
<dbReference type="GO" id="GO:0005524">
    <property type="term" value="F:ATP binding"/>
    <property type="evidence" value="ECO:0007669"/>
    <property type="project" value="UniProtKB-KW"/>
</dbReference>
<evidence type="ECO:0000256" key="10">
    <source>
        <dbReference type="RuleBase" id="RU363066"/>
    </source>
</evidence>
<accession>A0AA46A7F6</accession>
<proteinExistence type="inferred from homology"/>
<evidence type="ECO:0000256" key="8">
    <source>
        <dbReference type="ARBA" id="ARBA00023064"/>
    </source>
</evidence>
<keyword evidence="6 10" id="KW-0418">Kinase</keyword>
<organism evidence="11 12">
    <name type="scientific">Paracoccus saliphilus</name>
    <dbReference type="NCBI Taxonomy" id="405559"/>
    <lineage>
        <taxon>Bacteria</taxon>
        <taxon>Pseudomonadati</taxon>
        <taxon>Pseudomonadota</taxon>
        <taxon>Alphaproteobacteria</taxon>
        <taxon>Rhodobacterales</taxon>
        <taxon>Paracoccaceae</taxon>
        <taxon>Paracoccus</taxon>
    </lineage>
</organism>
<gene>
    <name evidence="11" type="ORF">SAMN05421772_12119</name>
</gene>
<comment type="pathway">
    <text evidence="1">Carbohydrate acid metabolism.</text>
</comment>
<evidence type="ECO:0000256" key="3">
    <source>
        <dbReference type="ARBA" id="ARBA00012054"/>
    </source>
</evidence>
<comment type="caution">
    <text evidence="11">The sequence shown here is derived from an EMBL/GenBank/DDBJ whole genome shotgun (WGS) entry which is preliminary data.</text>
</comment>
<dbReference type="CDD" id="cd02021">
    <property type="entry name" value="GntK"/>
    <property type="match status" value="1"/>
</dbReference>
<reference evidence="11 12" key="1">
    <citation type="submission" date="2017-01" db="EMBL/GenBank/DDBJ databases">
        <authorList>
            <person name="Varghese N."/>
            <person name="Submissions S."/>
        </authorList>
    </citation>
    <scope>NUCLEOTIDE SEQUENCE [LARGE SCALE GENOMIC DNA]</scope>
    <source>
        <strain evidence="11 12">DSM 18447</strain>
    </source>
</reference>
<dbReference type="Gene3D" id="3.40.50.300">
    <property type="entry name" value="P-loop containing nucleotide triphosphate hydrolases"/>
    <property type="match status" value="1"/>
</dbReference>
<evidence type="ECO:0000256" key="6">
    <source>
        <dbReference type="ARBA" id="ARBA00022777"/>
    </source>
</evidence>
<evidence type="ECO:0000256" key="7">
    <source>
        <dbReference type="ARBA" id="ARBA00022840"/>
    </source>
</evidence>
<dbReference type="AlphaFoldDB" id="A0AA46A7F6"/>
<dbReference type="PANTHER" id="PTHR43442:SF3">
    <property type="entry name" value="GLUCONOKINASE-RELATED"/>
    <property type="match status" value="1"/>
</dbReference>
<dbReference type="InterPro" id="IPR027417">
    <property type="entry name" value="P-loop_NTPase"/>
</dbReference>
<dbReference type="FunFam" id="3.40.50.300:FF:000522">
    <property type="entry name" value="Gluconokinase"/>
    <property type="match status" value="1"/>
</dbReference>
<comment type="similarity">
    <text evidence="2 10">Belongs to the gluconokinase GntK/GntV family.</text>
</comment>
<dbReference type="GO" id="GO:0019521">
    <property type="term" value="P:D-gluconate metabolic process"/>
    <property type="evidence" value="ECO:0007669"/>
    <property type="project" value="UniProtKB-KW"/>
</dbReference>
<sequence>MFSMSMGRSVSLSEPLHMVLMGVSGCGKTTVGTAVARHVGLIYLDGDDLHPARNVEKMRQGLPLDDADRWPWLDRCGDAMRNAPNGLVLGCSALRRTYRDRLRRMSRLPDLWFVHLTGSEDLLGLRVSDRQHSYMPASLLRSQLATLEPPQPDERAISTEIDQPIDCIVNKILNATSGNSGLQDVAEAAQDHQ</sequence>
<dbReference type="Proteomes" id="UP000186216">
    <property type="component" value="Unassembled WGS sequence"/>
</dbReference>
<evidence type="ECO:0000313" key="11">
    <source>
        <dbReference type="EMBL" id="SIT12322.1"/>
    </source>
</evidence>
<protein>
    <recommendedName>
        <fullName evidence="3 10">Gluconokinase</fullName>
        <ecNumber evidence="3 10">2.7.1.12</ecNumber>
    </recommendedName>
</protein>
<evidence type="ECO:0000256" key="1">
    <source>
        <dbReference type="ARBA" id="ARBA00004761"/>
    </source>
</evidence>
<dbReference type="EC" id="2.7.1.12" evidence="3 10"/>
<keyword evidence="8" id="KW-0311">Gluconate utilization</keyword>
<dbReference type="GO" id="GO:0005737">
    <property type="term" value="C:cytoplasm"/>
    <property type="evidence" value="ECO:0007669"/>
    <property type="project" value="TreeGrafter"/>
</dbReference>
<evidence type="ECO:0000256" key="9">
    <source>
        <dbReference type="ARBA" id="ARBA00048090"/>
    </source>
</evidence>
<name>A0AA46A7F6_9RHOB</name>
<keyword evidence="4 10" id="KW-0808">Transferase</keyword>
<dbReference type="NCBIfam" id="TIGR01313">
    <property type="entry name" value="therm_gnt_kin"/>
    <property type="match status" value="1"/>
</dbReference>
<keyword evidence="5 10" id="KW-0547">Nucleotide-binding</keyword>
<dbReference type="InterPro" id="IPR006001">
    <property type="entry name" value="Therm_gnt_kin"/>
</dbReference>
<dbReference type="Pfam" id="PF13671">
    <property type="entry name" value="AAA_33"/>
    <property type="match status" value="1"/>
</dbReference>
<dbReference type="SUPFAM" id="SSF52540">
    <property type="entry name" value="P-loop containing nucleoside triphosphate hydrolases"/>
    <property type="match status" value="1"/>
</dbReference>
<evidence type="ECO:0000256" key="2">
    <source>
        <dbReference type="ARBA" id="ARBA00008420"/>
    </source>
</evidence>
<evidence type="ECO:0000313" key="12">
    <source>
        <dbReference type="Proteomes" id="UP000186216"/>
    </source>
</evidence>
<evidence type="ECO:0000256" key="5">
    <source>
        <dbReference type="ARBA" id="ARBA00022741"/>
    </source>
</evidence>
<keyword evidence="7 10" id="KW-0067">ATP-binding</keyword>
<evidence type="ECO:0000256" key="4">
    <source>
        <dbReference type="ARBA" id="ARBA00022679"/>
    </source>
</evidence>
<dbReference type="EMBL" id="FTOU01000021">
    <property type="protein sequence ID" value="SIT12322.1"/>
    <property type="molecule type" value="Genomic_DNA"/>
</dbReference>
<dbReference type="PANTHER" id="PTHR43442">
    <property type="entry name" value="GLUCONOKINASE-RELATED"/>
    <property type="match status" value="1"/>
</dbReference>